<evidence type="ECO:0000313" key="5">
    <source>
        <dbReference type="Proteomes" id="UP000694906"/>
    </source>
</evidence>
<dbReference type="InterPro" id="IPR004171">
    <property type="entry name" value="cAMP_dep_PKI"/>
</dbReference>
<evidence type="ECO:0000256" key="3">
    <source>
        <dbReference type="ARBA" id="ARBA00023013"/>
    </source>
</evidence>
<evidence type="ECO:0000256" key="2">
    <source>
        <dbReference type="ARBA" id="ARBA00006393"/>
    </source>
</evidence>
<dbReference type="CTD" id="5569"/>
<keyword evidence="3 6" id="KW-0649">Protein kinase inhibitor</keyword>
<proteinExistence type="inferred from homology"/>
<comment type="similarity">
    <text evidence="2">Belongs to the PKI family.</text>
</comment>
<dbReference type="GO" id="GO:0004862">
    <property type="term" value="F:cAMP-dependent protein kinase inhibitor activity"/>
    <property type="evidence" value="ECO:0007669"/>
    <property type="project" value="InterPro"/>
</dbReference>
<evidence type="ECO:0000256" key="1">
    <source>
        <dbReference type="ARBA" id="ARBA00002844"/>
    </source>
</evidence>
<name>A0AAX6SSL8_HETGA</name>
<dbReference type="GeneID" id="101714948"/>
<dbReference type="Proteomes" id="UP000694906">
    <property type="component" value="Unplaced"/>
</dbReference>
<evidence type="ECO:0000313" key="6">
    <source>
        <dbReference type="RefSeq" id="XP_021111663.1"/>
    </source>
</evidence>
<comment type="function">
    <text evidence="1">Extremely potent competitive inhibitor of cAMP-dependent protein kinase activity, this protein interacts with the catalytic subunit of the enzyme after the cAMP-induced dissociation of its regulatory chains.</text>
</comment>
<dbReference type="PANTHER" id="PTHR15416">
    <property type="entry name" value="CAMP-DEPENDENT PROTEIN KINASE INHIBITOR/PKI"/>
    <property type="match status" value="1"/>
</dbReference>
<dbReference type="AlphaFoldDB" id="A0AAX6SSL8"/>
<dbReference type="RefSeq" id="XP_021111663.1">
    <property type="nucleotide sequence ID" value="XM_021256004.1"/>
</dbReference>
<dbReference type="Pfam" id="PF02827">
    <property type="entry name" value="PKI"/>
    <property type="match status" value="1"/>
</dbReference>
<keyword evidence="5" id="KW-1185">Reference proteome</keyword>
<protein>
    <submittedName>
        <fullName evidence="6">cAMP-dependent protein kinase inhibitor alpha isoform X1</fullName>
    </submittedName>
</protein>
<organism evidence="5 6">
    <name type="scientific">Heterocephalus glaber</name>
    <name type="common">Naked mole rat</name>
    <dbReference type="NCBI Taxonomy" id="10181"/>
    <lineage>
        <taxon>Eukaryota</taxon>
        <taxon>Metazoa</taxon>
        <taxon>Chordata</taxon>
        <taxon>Craniata</taxon>
        <taxon>Vertebrata</taxon>
        <taxon>Euteleostomi</taxon>
        <taxon>Mammalia</taxon>
        <taxon>Eutheria</taxon>
        <taxon>Euarchontoglires</taxon>
        <taxon>Glires</taxon>
        <taxon>Rodentia</taxon>
        <taxon>Hystricomorpha</taxon>
        <taxon>Bathyergidae</taxon>
        <taxon>Heterocephalus</taxon>
    </lineage>
</organism>
<feature type="region of interest" description="Disordered" evidence="4">
    <location>
        <begin position="125"/>
        <end position="151"/>
    </location>
</feature>
<evidence type="ECO:0000256" key="4">
    <source>
        <dbReference type="SAM" id="MobiDB-lite"/>
    </source>
</evidence>
<sequence length="151" mass="15797">MRPELGGGSGSCSWQVGWGPAGADHALGPARRDCGRGCRLPGHALTRSGEGLCRRQTSQVCFQVLSLLCGYLLAMTDVETTYADFIASGRTGRRNAIHDILVSSASGNSNELALKLAGLDINKTAEGEDDAQRNSTEQSGEAQGEAAKSES</sequence>
<gene>
    <name evidence="6" type="primary">Pkia</name>
</gene>
<accession>A0AAX6SSL8</accession>
<reference evidence="6" key="1">
    <citation type="submission" date="2025-08" db="UniProtKB">
        <authorList>
            <consortium name="RefSeq"/>
        </authorList>
    </citation>
    <scope>IDENTIFICATION</scope>
</reference>